<dbReference type="Proteomes" id="UP001232992">
    <property type="component" value="Unassembled WGS sequence"/>
</dbReference>
<reference evidence="1 2" key="1">
    <citation type="submission" date="2023-01" db="EMBL/GenBank/DDBJ databases">
        <title>Novel diversity within Roseofilum (Cyanobacteria; Desertifilaceae) from marine benthic mats with descriptions of four novel species.</title>
        <authorList>
            <person name="Wang Y."/>
            <person name="Berthold D.E."/>
            <person name="Hu J."/>
            <person name="Lefler F.W."/>
            <person name="Laughinghouse H.D. IV."/>
        </authorList>
    </citation>
    <scope>NUCLEOTIDE SEQUENCE [LARGE SCALE GENOMIC DNA]</scope>
    <source>
        <strain evidence="1 2">BLCC-M143</strain>
    </source>
</reference>
<protein>
    <submittedName>
        <fullName evidence="1">Uncharacterized protein</fullName>
    </submittedName>
</protein>
<proteinExistence type="predicted"/>
<organism evidence="1 2">
    <name type="scientific">Roseofilum casamattae BLCC-M143</name>
    <dbReference type="NCBI Taxonomy" id="3022442"/>
    <lineage>
        <taxon>Bacteria</taxon>
        <taxon>Bacillati</taxon>
        <taxon>Cyanobacteriota</taxon>
        <taxon>Cyanophyceae</taxon>
        <taxon>Desertifilales</taxon>
        <taxon>Desertifilaceae</taxon>
        <taxon>Roseofilum</taxon>
        <taxon>Roseofilum casamattae</taxon>
    </lineage>
</organism>
<accession>A0ABT7BZM9</accession>
<gene>
    <name evidence="1" type="ORF">PMH09_15880</name>
</gene>
<evidence type="ECO:0000313" key="1">
    <source>
        <dbReference type="EMBL" id="MDJ1184667.1"/>
    </source>
</evidence>
<dbReference type="RefSeq" id="WP_283759321.1">
    <property type="nucleotide sequence ID" value="NZ_JAQOSQ010000018.1"/>
</dbReference>
<dbReference type="EMBL" id="JAQOSQ010000018">
    <property type="protein sequence ID" value="MDJ1184667.1"/>
    <property type="molecule type" value="Genomic_DNA"/>
</dbReference>
<comment type="caution">
    <text evidence="1">The sequence shown here is derived from an EMBL/GenBank/DDBJ whole genome shotgun (WGS) entry which is preliminary data.</text>
</comment>
<keyword evidence="2" id="KW-1185">Reference proteome</keyword>
<name>A0ABT7BZM9_9CYAN</name>
<sequence>MSNEPNKGITNNIEVQMNFTSTVNSAVGKAETVQVPPKQSLADSAAEIHQLLQLLNNLYPNHLSADIQTEIEVAAKGINKNPELQERVIGGLKAGGIEALKELLDNPYVKILVAVYEGFQNG</sequence>
<evidence type="ECO:0000313" key="2">
    <source>
        <dbReference type="Proteomes" id="UP001232992"/>
    </source>
</evidence>